<protein>
    <submittedName>
        <fullName evidence="7">Molybdenum-dependent oxidoreductase-like protein</fullName>
    </submittedName>
</protein>
<dbReference type="Gene3D" id="2.60.40.650">
    <property type="match status" value="1"/>
</dbReference>
<dbReference type="InterPro" id="IPR000572">
    <property type="entry name" value="OxRdtase_Mopterin-bd_dom"/>
</dbReference>
<dbReference type="Gene3D" id="3.90.420.10">
    <property type="entry name" value="Oxidoreductase, molybdopterin-binding domain"/>
    <property type="match status" value="1"/>
</dbReference>
<dbReference type="SUPFAM" id="SSF81296">
    <property type="entry name" value="E set domains"/>
    <property type="match status" value="1"/>
</dbReference>
<reference evidence="7 8" key="1">
    <citation type="submission" date="2019-03" db="EMBL/GenBank/DDBJ databases">
        <title>Sequencing the genomes of 1000 actinobacteria strains.</title>
        <authorList>
            <person name="Klenk H.-P."/>
        </authorList>
    </citation>
    <scope>NUCLEOTIDE SEQUENCE [LARGE SCALE GENOMIC DNA]</scope>
    <source>
        <strain evidence="7 8">DSM 44969</strain>
    </source>
</reference>
<evidence type="ECO:0000259" key="5">
    <source>
        <dbReference type="Pfam" id="PF00174"/>
    </source>
</evidence>
<evidence type="ECO:0000256" key="2">
    <source>
        <dbReference type="ARBA" id="ARBA00022505"/>
    </source>
</evidence>
<dbReference type="InterPro" id="IPR005066">
    <property type="entry name" value="MoCF_OxRdtse_dimer"/>
</dbReference>
<dbReference type="GO" id="GO:0006790">
    <property type="term" value="P:sulfur compound metabolic process"/>
    <property type="evidence" value="ECO:0007669"/>
    <property type="project" value="TreeGrafter"/>
</dbReference>
<dbReference type="GO" id="GO:0008482">
    <property type="term" value="F:sulfite oxidase activity"/>
    <property type="evidence" value="ECO:0007669"/>
    <property type="project" value="TreeGrafter"/>
</dbReference>
<dbReference type="InterPro" id="IPR008335">
    <property type="entry name" value="Mopterin_OxRdtase_euk"/>
</dbReference>
<evidence type="ECO:0000256" key="3">
    <source>
        <dbReference type="ARBA" id="ARBA00022723"/>
    </source>
</evidence>
<dbReference type="GO" id="GO:0043546">
    <property type="term" value="F:molybdopterin cofactor binding"/>
    <property type="evidence" value="ECO:0007669"/>
    <property type="project" value="TreeGrafter"/>
</dbReference>
<comment type="cofactor">
    <cofactor evidence="1">
        <name>Mo-molybdopterin</name>
        <dbReference type="ChEBI" id="CHEBI:71302"/>
    </cofactor>
</comment>
<dbReference type="SUPFAM" id="SSF56524">
    <property type="entry name" value="Oxidoreductase molybdopterin-binding domain"/>
    <property type="match status" value="1"/>
</dbReference>
<keyword evidence="3" id="KW-0479">Metal-binding</keyword>
<evidence type="ECO:0000256" key="4">
    <source>
        <dbReference type="ARBA" id="ARBA00023002"/>
    </source>
</evidence>
<dbReference type="AlphaFoldDB" id="A0A4R1HYQ6"/>
<keyword evidence="4" id="KW-0560">Oxidoreductase</keyword>
<evidence type="ECO:0000256" key="1">
    <source>
        <dbReference type="ARBA" id="ARBA00001924"/>
    </source>
</evidence>
<dbReference type="GO" id="GO:0030151">
    <property type="term" value="F:molybdenum ion binding"/>
    <property type="evidence" value="ECO:0007669"/>
    <property type="project" value="InterPro"/>
</dbReference>
<dbReference type="Pfam" id="PF00174">
    <property type="entry name" value="Oxidored_molyb"/>
    <property type="match status" value="1"/>
</dbReference>
<dbReference type="InterPro" id="IPR036374">
    <property type="entry name" value="OxRdtase_Mopterin-bd_sf"/>
</dbReference>
<proteinExistence type="predicted"/>
<dbReference type="Proteomes" id="UP000295560">
    <property type="component" value="Unassembled WGS sequence"/>
</dbReference>
<dbReference type="PANTHER" id="PTHR19372:SF7">
    <property type="entry name" value="SULFITE OXIDASE, MITOCHONDRIAL"/>
    <property type="match status" value="1"/>
</dbReference>
<name>A0A4R1HYQ6_PSEEN</name>
<dbReference type="PANTHER" id="PTHR19372">
    <property type="entry name" value="SULFITE REDUCTASE"/>
    <property type="match status" value="1"/>
</dbReference>
<evidence type="ECO:0000259" key="6">
    <source>
        <dbReference type="Pfam" id="PF03404"/>
    </source>
</evidence>
<dbReference type="Pfam" id="PF03404">
    <property type="entry name" value="Mo-co_dimer"/>
    <property type="match status" value="1"/>
</dbReference>
<evidence type="ECO:0000313" key="7">
    <source>
        <dbReference type="EMBL" id="TCK26010.1"/>
    </source>
</evidence>
<dbReference type="EMBL" id="SMFZ01000001">
    <property type="protein sequence ID" value="TCK26010.1"/>
    <property type="molecule type" value="Genomic_DNA"/>
</dbReference>
<evidence type="ECO:0000313" key="8">
    <source>
        <dbReference type="Proteomes" id="UP000295560"/>
    </source>
</evidence>
<feature type="domain" description="Oxidoreductase molybdopterin-binding" evidence="5">
    <location>
        <begin position="31"/>
        <end position="192"/>
    </location>
</feature>
<sequence>MTGPSPVKWQPPSHHLDPRYTAAGDVYLIGHLGVAQIDPAGWRLRVDGLVDTPLEIGLDDLRAMGSEPVTATLECFGNPLDPEVPVRRVANLRWRGVPVRTVLERAGVRPGATSVWATGLDHGEFAGEYCTEYRKDLPLDVVLERGLLAHELDDGPLPAERGYPVRLVVPGFFGTNNVKWLGRLTLADHRPEHLFTTRLYLRPSPDGMVPVREMDVNSLLTAPADGADVDSDVEVAGWAWGFEPVARVEVAVDGRWGQAEVEPRAPGPPTWQRFRARRVLVAGAHEIAVRATDRAGVTQPLDAARNAVHRVRILVR</sequence>
<dbReference type="PRINTS" id="PR00407">
    <property type="entry name" value="EUMOPTERIN"/>
</dbReference>
<comment type="caution">
    <text evidence="7">The sequence shown here is derived from an EMBL/GenBank/DDBJ whole genome shotgun (WGS) entry which is preliminary data.</text>
</comment>
<feature type="domain" description="Moybdenum cofactor oxidoreductase dimerisation" evidence="6">
    <location>
        <begin position="211"/>
        <end position="307"/>
    </location>
</feature>
<dbReference type="GO" id="GO:0020037">
    <property type="term" value="F:heme binding"/>
    <property type="evidence" value="ECO:0007669"/>
    <property type="project" value="TreeGrafter"/>
</dbReference>
<accession>A0A4R1HYQ6</accession>
<keyword evidence="8" id="KW-1185">Reference proteome</keyword>
<dbReference type="InterPro" id="IPR014756">
    <property type="entry name" value="Ig_E-set"/>
</dbReference>
<keyword evidence="2" id="KW-0500">Molybdenum</keyword>
<organism evidence="7 8">
    <name type="scientific">Pseudonocardia endophytica</name>
    <dbReference type="NCBI Taxonomy" id="401976"/>
    <lineage>
        <taxon>Bacteria</taxon>
        <taxon>Bacillati</taxon>
        <taxon>Actinomycetota</taxon>
        <taxon>Actinomycetes</taxon>
        <taxon>Pseudonocardiales</taxon>
        <taxon>Pseudonocardiaceae</taxon>
        <taxon>Pseudonocardia</taxon>
    </lineage>
</organism>
<gene>
    <name evidence="7" type="ORF">EV378_1837</name>
</gene>